<evidence type="ECO:0000313" key="3">
    <source>
        <dbReference type="EMBL" id="VUC22856.1"/>
    </source>
</evidence>
<name>A0ABY6TVZ5_BIOOC</name>
<feature type="chain" id="PRO_5046643939" description="SMP domain-containing protein" evidence="2">
    <location>
        <begin position="18"/>
        <end position="169"/>
    </location>
</feature>
<dbReference type="Proteomes" id="UP000766486">
    <property type="component" value="Unassembled WGS sequence"/>
</dbReference>
<evidence type="ECO:0008006" key="5">
    <source>
        <dbReference type="Google" id="ProtNLM"/>
    </source>
</evidence>
<dbReference type="EMBL" id="CABFNS010000698">
    <property type="protein sequence ID" value="VUC22856.1"/>
    <property type="molecule type" value="Genomic_DNA"/>
</dbReference>
<feature type="signal peptide" evidence="2">
    <location>
        <begin position="1"/>
        <end position="17"/>
    </location>
</feature>
<evidence type="ECO:0000313" key="4">
    <source>
        <dbReference type="Proteomes" id="UP000766486"/>
    </source>
</evidence>
<organism evidence="3 4">
    <name type="scientific">Bionectria ochroleuca</name>
    <name type="common">Gliocladium roseum</name>
    <dbReference type="NCBI Taxonomy" id="29856"/>
    <lineage>
        <taxon>Eukaryota</taxon>
        <taxon>Fungi</taxon>
        <taxon>Dikarya</taxon>
        <taxon>Ascomycota</taxon>
        <taxon>Pezizomycotina</taxon>
        <taxon>Sordariomycetes</taxon>
        <taxon>Hypocreomycetidae</taxon>
        <taxon>Hypocreales</taxon>
        <taxon>Bionectriaceae</taxon>
        <taxon>Clonostachys</taxon>
    </lineage>
</organism>
<feature type="region of interest" description="Disordered" evidence="1">
    <location>
        <begin position="30"/>
        <end position="55"/>
    </location>
</feature>
<protein>
    <recommendedName>
        <fullName evidence="5">SMP domain-containing protein</fullName>
    </recommendedName>
</protein>
<feature type="compositionally biased region" description="Low complexity" evidence="1">
    <location>
        <begin position="40"/>
        <end position="55"/>
    </location>
</feature>
<proteinExistence type="predicted"/>
<sequence>MLFSAFLAASAATLVVASYEESDDIALRSLTDIEERDEPLGGPESPSSRSLSGARSAIAREAFRASVDTKVPTPGIHQEEEKAREAFLASVDTKVPTLGIRQEEEKAREAFLASVDIKVPTPGIHQEEEKAREAFLASVDTKVPTPGIHQEEAKGIVAREVMSFRDRKA</sequence>
<evidence type="ECO:0000256" key="2">
    <source>
        <dbReference type="SAM" id="SignalP"/>
    </source>
</evidence>
<keyword evidence="2" id="KW-0732">Signal</keyword>
<accession>A0ABY6TVZ5</accession>
<reference evidence="3 4" key="1">
    <citation type="submission" date="2019-06" db="EMBL/GenBank/DDBJ databases">
        <authorList>
            <person name="Broberg M."/>
        </authorList>
    </citation>
    <scope>NUCLEOTIDE SEQUENCE [LARGE SCALE GENOMIC DNA]</scope>
</reference>
<keyword evidence="4" id="KW-1185">Reference proteome</keyword>
<evidence type="ECO:0000256" key="1">
    <source>
        <dbReference type="SAM" id="MobiDB-lite"/>
    </source>
</evidence>
<comment type="caution">
    <text evidence="3">The sequence shown here is derived from an EMBL/GenBank/DDBJ whole genome shotgun (WGS) entry which is preliminary data.</text>
</comment>
<gene>
    <name evidence="3" type="ORF">CLO192961_LOCUS98111</name>
</gene>